<dbReference type="SMR" id="Q4DCE2"/>
<proteinExistence type="predicted"/>
<dbReference type="InterPro" id="IPR026856">
    <property type="entry name" value="Sialidase_fam"/>
</dbReference>
<dbReference type="InterPro" id="IPR008377">
    <property type="entry name" value="Sialidase_trypan"/>
</dbReference>
<dbReference type="Gene3D" id="2.60.120.200">
    <property type="match status" value="1"/>
</dbReference>
<keyword evidence="1" id="KW-0677">Repeat</keyword>
<feature type="region of interest" description="Disordered" evidence="2">
    <location>
        <begin position="1"/>
        <end position="38"/>
    </location>
</feature>
<dbReference type="GO" id="GO:0004308">
    <property type="term" value="F:exo-alpha-sialidase activity"/>
    <property type="evidence" value="ECO:0007669"/>
    <property type="project" value="InterPro"/>
</dbReference>
<dbReference type="CDD" id="cd15482">
    <property type="entry name" value="Sialidase_non-viral"/>
    <property type="match status" value="1"/>
</dbReference>
<dbReference type="RefSeq" id="XP_812043.1">
    <property type="nucleotide sequence ID" value="XM_806950.1"/>
</dbReference>
<sequence>MLSRVAAMKAPRTHNRRRVTGSSGRRREGRESEPQRPNMSRRVFTFTVLLLFVVMMCCSGAATAEVGSNADASTPSGSTLTGVIAGEGSTSGGVEGLQGVDLFVPQTTQVLPKTGTDSSRRDLFVSPSLVSAGGVIAAFAEGHIGFKPHTESTKPFSDVVAEYIDSAWEWPTLVEKVKKEEWRAHTVLGKAEGTDNSVVFFYHPTTTTKDNKVFLLAGSLDLHNESDGKWKWDNFELKLVVGDVREPTSSELTERIKWDQIRSLLNESTIAAHKGELKEFLASGGSGVLMEDGTLVFPLMARSGNGVVYSMIIYSKDNGSNWVLSKGVSPAKCYNPRITEWEGSLLMIIDCESSQKVYESRDMGTAWTEAVGTLPGVWVKSQSFFWDLSLHVDALITATIGGRKVMLYTQRGNSSGKQRERALRLWVTDNNRSFSVGPVGMDNAGKEELASALLYSDGNLHLLQRRENDKGSAISLSRLTEEVSTINSVLKTWAQKDAFFSSFSIPTAGLVAVLSNASANNDTWNDEYLCLNAKVKDATKVKDGFQLTEPDSGVIWPVNIPDDNVRHISLSHNFTLVASVTIEKAPSEDAPLLGAMWGDNNSPHTMGILYTADKEWVTMFKYKKTTKSGTWEPGKEYQVALMLQGNKSSVHIDGQPLGEEETLLTAERPLELAGFCFGACGMQNFPVTVKNVFLYNRPLNPTEMRAIKDRKPVPKRALEPQAGGVSQTIASAVPAVPGPEKTSAAPAVPMTLDPHAVEEVSESGAAKRNTSRTEDVQFVVPEVSFTSAGSGLLPLLLLLGLWGVAAA</sequence>
<dbReference type="PANTHER" id="PTHR10628:SF30">
    <property type="entry name" value="EXO-ALPHA-SIALIDASE"/>
    <property type="match status" value="1"/>
</dbReference>
<dbReference type="GO" id="GO:0016020">
    <property type="term" value="C:membrane"/>
    <property type="evidence" value="ECO:0007669"/>
    <property type="project" value="TreeGrafter"/>
</dbReference>
<evidence type="ECO:0000259" key="4">
    <source>
        <dbReference type="Pfam" id="PF22925"/>
    </source>
</evidence>
<dbReference type="eggNOG" id="ENOG502S3YU">
    <property type="taxonomic scope" value="Eukaryota"/>
</dbReference>
<evidence type="ECO:0000256" key="1">
    <source>
        <dbReference type="ARBA" id="ARBA00022737"/>
    </source>
</evidence>
<dbReference type="InParanoid" id="Q4DCE2"/>
<dbReference type="SUPFAM" id="SSF49899">
    <property type="entry name" value="Concanavalin A-like lectins/glucanases"/>
    <property type="match status" value="1"/>
</dbReference>
<dbReference type="PANTHER" id="PTHR10628">
    <property type="entry name" value="SIALIDASE"/>
    <property type="match status" value="1"/>
</dbReference>
<organism evidence="5 6">
    <name type="scientific">Trypanosoma cruzi (strain CL Brener)</name>
    <dbReference type="NCBI Taxonomy" id="353153"/>
    <lineage>
        <taxon>Eukaryota</taxon>
        <taxon>Discoba</taxon>
        <taxon>Euglenozoa</taxon>
        <taxon>Kinetoplastea</taxon>
        <taxon>Metakinetoplastina</taxon>
        <taxon>Trypanosomatida</taxon>
        <taxon>Trypanosomatidae</taxon>
        <taxon>Trypanosoma</taxon>
        <taxon>Schizotrypanum</taxon>
    </lineage>
</organism>
<dbReference type="Gene3D" id="2.120.10.10">
    <property type="match status" value="1"/>
</dbReference>
<dbReference type="GeneID" id="3543119"/>
<evidence type="ECO:0000256" key="2">
    <source>
        <dbReference type="SAM" id="MobiDB-lite"/>
    </source>
</evidence>
<dbReference type="SUPFAM" id="SSF50939">
    <property type="entry name" value="Sialidases"/>
    <property type="match status" value="1"/>
</dbReference>
<accession>Q4DCE2</accession>
<dbReference type="InterPro" id="IPR011040">
    <property type="entry name" value="Sialidase"/>
</dbReference>
<protein>
    <submittedName>
        <fullName evidence="5">Trans-sialidase, putative</fullName>
    </submittedName>
</protein>
<dbReference type="GO" id="GO:0009313">
    <property type="term" value="P:oligosaccharide catabolic process"/>
    <property type="evidence" value="ECO:0007669"/>
    <property type="project" value="TreeGrafter"/>
</dbReference>
<comment type="caution">
    <text evidence="5">The sequence shown here is derived from an EMBL/GenBank/DDBJ whole genome shotgun (WGS) entry which is preliminary data.</text>
</comment>
<dbReference type="Pfam" id="PF11052">
    <property type="entry name" value="Tr-sialidase_C"/>
    <property type="match status" value="1"/>
</dbReference>
<reference evidence="5 6" key="1">
    <citation type="journal article" date="2005" name="Science">
        <title>The genome sequence of Trypanosoma cruzi, etiologic agent of Chagas disease.</title>
        <authorList>
            <person name="El-Sayed N.M."/>
            <person name="Myler P.J."/>
            <person name="Bartholomeu D.C."/>
            <person name="Nilsson D."/>
            <person name="Aggarwal G."/>
            <person name="Tran A.N."/>
            <person name="Ghedin E."/>
            <person name="Worthey E.A."/>
            <person name="Delcher A.L."/>
            <person name="Blandin G."/>
            <person name="Westenberger S.J."/>
            <person name="Caler E."/>
            <person name="Cerqueira G.C."/>
            <person name="Branche C."/>
            <person name="Haas B."/>
            <person name="Anupama A."/>
            <person name="Arner E."/>
            <person name="Aslund L."/>
            <person name="Attipoe P."/>
            <person name="Bontempi E."/>
            <person name="Bringaud F."/>
            <person name="Burton P."/>
            <person name="Cadag E."/>
            <person name="Campbell D.A."/>
            <person name="Carrington M."/>
            <person name="Crabtree J."/>
            <person name="Darban H."/>
            <person name="da Silveira J.F."/>
            <person name="de Jong P."/>
            <person name="Edwards K."/>
            <person name="Englund P.T."/>
            <person name="Fazelina G."/>
            <person name="Feldblyum T."/>
            <person name="Ferella M."/>
            <person name="Frasch A.C."/>
            <person name="Gull K."/>
            <person name="Horn D."/>
            <person name="Hou L."/>
            <person name="Huang Y."/>
            <person name="Kindlund E."/>
            <person name="Klingbeil M."/>
            <person name="Kluge S."/>
            <person name="Koo H."/>
            <person name="Lacerda D."/>
            <person name="Levin M.J."/>
            <person name="Lorenzi H."/>
            <person name="Louie T."/>
            <person name="Machado C.R."/>
            <person name="McCulloch R."/>
            <person name="McKenna A."/>
            <person name="Mizuno Y."/>
            <person name="Mottram J.C."/>
            <person name="Nelson S."/>
            <person name="Ochaya S."/>
            <person name="Osoegawa K."/>
            <person name="Pai G."/>
            <person name="Parsons M."/>
            <person name="Pentony M."/>
            <person name="Pettersson U."/>
            <person name="Pop M."/>
            <person name="Ramirez J.L."/>
            <person name="Rinta J."/>
            <person name="Robertson L."/>
            <person name="Salzberg S.L."/>
            <person name="Sanchez D.O."/>
            <person name="Seyler A."/>
            <person name="Sharma R."/>
            <person name="Shetty J."/>
            <person name="Simpson A.J."/>
            <person name="Sisk E."/>
            <person name="Tammi M.T."/>
            <person name="Tarleton R."/>
            <person name="Teixeira S."/>
            <person name="Van Aken S."/>
            <person name="Vogt C."/>
            <person name="Ward P.N."/>
            <person name="Wickstead B."/>
            <person name="Wortman J."/>
            <person name="White O."/>
            <person name="Fraser C.M."/>
            <person name="Stuart K.D."/>
            <person name="Andersson B."/>
        </authorList>
    </citation>
    <scope>NUCLEOTIDE SEQUENCE [LARGE SCALE GENOMIC DNA]</scope>
    <source>
        <strain evidence="5 6">CL Brener</strain>
    </source>
</reference>
<dbReference type="Proteomes" id="UP000002296">
    <property type="component" value="Unassembled WGS sequence"/>
</dbReference>
<dbReference type="GO" id="GO:0005737">
    <property type="term" value="C:cytoplasm"/>
    <property type="evidence" value="ECO:0007669"/>
    <property type="project" value="TreeGrafter"/>
</dbReference>
<dbReference type="KEGG" id="tcr:506345.40"/>
<dbReference type="EMBL" id="AAHK01000661">
    <property type="protein sequence ID" value="EAN90192.1"/>
    <property type="molecule type" value="Genomic_DNA"/>
</dbReference>
<dbReference type="PaxDb" id="353153-Q4DCE2"/>
<dbReference type="AlphaFoldDB" id="Q4DCE2"/>
<dbReference type="GO" id="GO:0006689">
    <property type="term" value="P:ganglioside catabolic process"/>
    <property type="evidence" value="ECO:0007669"/>
    <property type="project" value="TreeGrafter"/>
</dbReference>
<dbReference type="Pfam" id="PF22925">
    <property type="entry name" value="TS_C"/>
    <property type="match status" value="1"/>
</dbReference>
<dbReference type="InterPro" id="IPR013320">
    <property type="entry name" value="ConA-like_dom_sf"/>
</dbReference>
<evidence type="ECO:0000313" key="5">
    <source>
        <dbReference type="EMBL" id="EAN90192.1"/>
    </source>
</evidence>
<keyword evidence="6" id="KW-1185">Reference proteome</keyword>
<dbReference type="InterPro" id="IPR055239">
    <property type="entry name" value="TS_C"/>
</dbReference>
<feature type="domain" description="Sialidase" evidence="3">
    <location>
        <begin position="127"/>
        <end position="469"/>
    </location>
</feature>
<evidence type="ECO:0000313" key="6">
    <source>
        <dbReference type="Proteomes" id="UP000002296"/>
    </source>
</evidence>
<evidence type="ECO:0000259" key="3">
    <source>
        <dbReference type="Pfam" id="PF13859"/>
    </source>
</evidence>
<dbReference type="InterPro" id="IPR021287">
    <property type="entry name" value="Trans-sialidase_CS"/>
</dbReference>
<feature type="domain" description="Trans-sialidase C-terminal" evidence="4">
    <location>
        <begin position="506"/>
        <end position="701"/>
    </location>
</feature>
<gene>
    <name evidence="5" type="ORF">Tc00.1047053506345.40</name>
</gene>
<dbReference type="InterPro" id="IPR036278">
    <property type="entry name" value="Sialidase_sf"/>
</dbReference>
<name>Q4DCE2_TRYCC</name>
<dbReference type="PRINTS" id="PR01803">
    <property type="entry name" value="TCSIALIDASE"/>
</dbReference>
<feature type="compositionally biased region" description="Basic and acidic residues" evidence="2">
    <location>
        <begin position="25"/>
        <end position="34"/>
    </location>
</feature>
<dbReference type="Pfam" id="PF13859">
    <property type="entry name" value="BNR_3"/>
    <property type="match status" value="1"/>
</dbReference>